<dbReference type="InterPro" id="IPR012331">
    <property type="entry name" value="Clathrin_H-chain_linker"/>
</dbReference>
<evidence type="ECO:0000256" key="7">
    <source>
        <dbReference type="ARBA" id="ARBA00023329"/>
    </source>
</evidence>
<dbReference type="InterPro" id="IPR016025">
    <property type="entry name" value="Clathrin_H-chain_N"/>
</dbReference>
<dbReference type="InterPro" id="IPR016024">
    <property type="entry name" value="ARM-type_fold"/>
</dbReference>
<keyword evidence="11" id="KW-1185">Reference proteome</keyword>
<dbReference type="GO" id="GO:0070062">
    <property type="term" value="C:extracellular exosome"/>
    <property type="evidence" value="ECO:0007669"/>
    <property type="project" value="TreeGrafter"/>
</dbReference>
<dbReference type="GO" id="GO:0030132">
    <property type="term" value="C:clathrin coat of coated pit"/>
    <property type="evidence" value="ECO:0007669"/>
    <property type="project" value="InterPro"/>
</dbReference>
<evidence type="ECO:0000256" key="4">
    <source>
        <dbReference type="ARBA" id="ARBA00022737"/>
    </source>
</evidence>
<dbReference type="InterPro" id="IPR027417">
    <property type="entry name" value="P-loop_NTPase"/>
</dbReference>
<evidence type="ECO:0000313" key="11">
    <source>
        <dbReference type="Proteomes" id="UP000700334"/>
    </source>
</evidence>
<keyword evidence="7" id="KW-0968">Cytoplasmic vesicle</keyword>
<dbReference type="GO" id="GO:0032051">
    <property type="term" value="F:clathrin light chain binding"/>
    <property type="evidence" value="ECO:0007669"/>
    <property type="project" value="TreeGrafter"/>
</dbReference>
<dbReference type="InterPro" id="IPR015348">
    <property type="entry name" value="Clathrin_H-chain_linker_core"/>
</dbReference>
<dbReference type="Proteomes" id="UP000700334">
    <property type="component" value="Unassembled WGS sequence"/>
</dbReference>
<evidence type="ECO:0000256" key="1">
    <source>
        <dbReference type="ARBA" id="ARBA00004180"/>
    </source>
</evidence>
<feature type="domain" description="Guanylate kinase-like" evidence="9">
    <location>
        <begin position="313"/>
        <end position="425"/>
    </location>
</feature>
<comment type="subcellular location">
    <subcellularLocation>
        <location evidence="1">Cytoplasmic vesicle membrane</location>
        <topology evidence="1">Peripheral membrane protein</topology>
        <orientation evidence="1">Cytoplasmic side</orientation>
    </subcellularLocation>
    <subcellularLocation>
        <location evidence="2">Membrane</location>
        <location evidence="2">Coated pit</location>
        <topology evidence="2">Peripheral membrane protein</topology>
        <orientation evidence="2">Cytoplasmic side</orientation>
    </subcellularLocation>
</comment>
<dbReference type="FunFam" id="1.25.40.10:FF:000007">
    <property type="entry name" value="Clathrin heavy chain"/>
    <property type="match status" value="1"/>
</dbReference>
<dbReference type="InterPro" id="IPR011990">
    <property type="entry name" value="TPR-like_helical_dom_sf"/>
</dbReference>
<comment type="similarity">
    <text evidence="3">Belongs to the clathrin heavy chain family.</text>
</comment>
<dbReference type="PROSITE" id="PS50052">
    <property type="entry name" value="GUANYLATE_KINASE_2"/>
    <property type="match status" value="1"/>
</dbReference>
<name>A0A8J6AJC6_GALPY</name>
<dbReference type="SMART" id="SM00299">
    <property type="entry name" value="CLH"/>
    <property type="match status" value="3"/>
</dbReference>
<evidence type="ECO:0000313" key="10">
    <source>
        <dbReference type="EMBL" id="KAG8521953.1"/>
    </source>
</evidence>
<dbReference type="Gene3D" id="2.130.10.110">
    <property type="entry name" value="Clathrin heavy-chain terminal domain"/>
    <property type="match status" value="2"/>
</dbReference>
<dbReference type="InterPro" id="IPR008145">
    <property type="entry name" value="GK/Ca_channel_bsu"/>
</dbReference>
<gene>
    <name evidence="10" type="ORF">J0S82_016400</name>
</gene>
<evidence type="ECO:0000256" key="2">
    <source>
        <dbReference type="ARBA" id="ARBA00004277"/>
    </source>
</evidence>
<dbReference type="FunFam" id="1.25.40.10:FF:000095">
    <property type="entry name" value="Clathrin heavy chain"/>
    <property type="match status" value="1"/>
</dbReference>
<dbReference type="GO" id="GO:0045334">
    <property type="term" value="C:clathrin-coated endocytic vesicle"/>
    <property type="evidence" value="ECO:0007669"/>
    <property type="project" value="TreeGrafter"/>
</dbReference>
<dbReference type="InterPro" id="IPR023591">
    <property type="entry name" value="Ribosomal_uS2_flav_dom_sf"/>
</dbReference>
<keyword evidence="5" id="KW-0472">Membrane</keyword>
<evidence type="ECO:0000256" key="5">
    <source>
        <dbReference type="ARBA" id="ARBA00023136"/>
    </source>
</evidence>
<dbReference type="Gene3D" id="3.40.50.10490">
    <property type="entry name" value="Glucose-6-phosphate isomerase like protein, domain 1"/>
    <property type="match status" value="1"/>
</dbReference>
<feature type="repeat" description="CHCR" evidence="8">
    <location>
        <begin position="1345"/>
        <end position="1484"/>
    </location>
</feature>
<feature type="non-terminal residue" evidence="10">
    <location>
        <position position="1577"/>
    </location>
</feature>
<dbReference type="SUPFAM" id="SSF48371">
    <property type="entry name" value="ARM repeat"/>
    <property type="match status" value="4"/>
</dbReference>
<dbReference type="Pfam" id="PF01394">
    <property type="entry name" value="Clathrin_propel"/>
    <property type="match status" value="3"/>
</dbReference>
<evidence type="ECO:0000256" key="6">
    <source>
        <dbReference type="ARBA" id="ARBA00023176"/>
    </source>
</evidence>
<dbReference type="InterPro" id="IPR055358">
    <property type="entry name" value="CHCR"/>
</dbReference>
<evidence type="ECO:0000259" key="9">
    <source>
        <dbReference type="PROSITE" id="PS50052"/>
    </source>
</evidence>
<dbReference type="OrthoDB" id="2113814at2759"/>
<dbReference type="PANTHER" id="PTHR10292">
    <property type="entry name" value="CLATHRIN HEAVY CHAIN RELATED"/>
    <property type="match status" value="1"/>
</dbReference>
<dbReference type="PROSITE" id="PS50236">
    <property type="entry name" value="CHCR"/>
    <property type="match status" value="3"/>
</dbReference>
<sequence>LQNLGINPANIGFNTLTMESDKFICVREKIGEKAQVVIIDMSNPMAPFRQPISAESAIMNPASKVIALKAGMILQIFNIEMKSKVKAYTMAEEVIFWKWVSVNTVALVTETAVYHWCVEGDSQPVKMFDRLTSLAGCQIIHYRTDKCQKWLLLIGISAQRTHGYHPENELEAVLFSGQNMHDPQTRLPDPIKQWHKCDHSFRRPVESDGRNQRNDLIKSTSQPQSLLPVLQGGLNLAKALSSPFRKKYKDKYLANHISISDQLDVVSHEEIILLVMFKSKILLLIGTNGVDCSHIKSALLIQNLNSTEMMSRSASKFLEFGTYVYHNMCGNRFRTVHQINEQQKIAILNIEPHGLKIVWMIGLARFFIFIIPFEQCAQMEAQQQLKDFETIHSQYTYYFDFSLQNRVVGTMQLYSVDRKVSQPIEGHAAAFAEFKSEGNAKSATLFCFAVRSPIGGKLHIIEVGQPAAENQPSVKKTVDVFFPPESQNDFPVAMQMKEGPAENLVKQKALQVLEPTIKASDYNQQSFNRNKPLIQSLQDHNQLENLMEDANEIQKAPSRRHGSPESGDLEAELNALGDELLANGNKPGRSFCWHLSLLLPLKIRLILPLPLEPLLLLTASLLKTFTNQIQAAFQKPRLRWLLILKVDDQPLTEASHVNLPTIALCNTDSLHYADIGISCNNKGTHSVGLLWWMLARGVLHLRGTVSCDCPWGFVLISAYTDTEKAVREFRVNGWFQLLNLLLLSPRMQIGLKACSRPLCLSSSSLLKTGVSSLPLKIGIGMKHGVIYLITKYGYLHLYDLESGTCIYRNRVSADTIFVTAPHEPTSGIIGVNKKGQVLSVCVEEDNIVNYIVTVLRNPDLGLRLAIRSNLTGAEELFLRKFSTLFAKESYAEAAKVAASAPKGILRTSETIHKFKSVPIQPGEASPLLQYFGILLEQGQLNKLESLELCHLVLQQGRKQLLEKWLKEDKLECSEELGDMVKTLDPTLALTIYLRANVPSKVTHCFAETGQFQKIVLYAKKVGYTPDWIFLLRSVIRISPDQGLQFSQMLVQDEEQPTSIDQIVDVFMENSLIHQCTSFLLDALKNNRPVEGHLQTRLLEMNLIHAPQANAILGNQMFTHYDRAHIAQLCEKAGLLQRALEHYTDLYDIKRAVVHTHLLSPEWLVNFFGSLSVEDSLACLHTLLSASVRQNLQLCVQVASKYHEQLGTQPLVELFESFKSYEGLFYFLGSIVNFSQDPGVHLKYIEAACKIGQIKEVERICRESNCYNPEQVKNFLKEAKLTDQLPLIVVCDRFDFVHDLVLYLHHRNLQKYIEIYVQKVNPTRLPAVVGGLLDVDCSEEVIKNLIMDVKGQFSTDELVAEVEKRNRLKLLLPWLESRSHDGCEEPAVHSALAKIYIDSNSKPEQFLRENTCYDSHVVGRYCEKRDPHLACVAYERGQCDLELIKVCNESSLFKSGARYLVHRKNPELWAYVLEETSPFRTQLIDQVVQMALPETQDPEEISVTVKAFMMADLPNELIELLEKIVLDNCVFSEHSINGSTGDSTSQHQNSLPVGSGQAAPVAPVVATLAPSRPALELQ</sequence>
<dbReference type="Pfam" id="PF13838">
    <property type="entry name" value="Clathrin_H_link"/>
    <property type="match status" value="1"/>
</dbReference>
<protein>
    <submittedName>
        <fullName evidence="10">Clathrin heavy chain 2</fullName>
    </submittedName>
</protein>
<proteinExistence type="inferred from homology"/>
<dbReference type="EMBL" id="JAGFMF010011455">
    <property type="protein sequence ID" value="KAG8521953.1"/>
    <property type="molecule type" value="Genomic_DNA"/>
</dbReference>
<dbReference type="InterPro" id="IPR022365">
    <property type="entry name" value="Clathrin_H-chain_propeller_rpt"/>
</dbReference>
<comment type="caution">
    <text evidence="10">The sequence shown here is derived from an EMBL/GenBank/DDBJ whole genome shotgun (WGS) entry which is preliminary data.</text>
</comment>
<dbReference type="Pfam" id="PF00637">
    <property type="entry name" value="Clathrin"/>
    <property type="match status" value="3"/>
</dbReference>
<dbReference type="Gene3D" id="1.25.40.10">
    <property type="entry name" value="Tetratricopeptide repeat domain"/>
    <property type="match status" value="1"/>
</dbReference>
<dbReference type="Gene3D" id="1.25.40.30">
    <property type="match status" value="1"/>
</dbReference>
<organism evidence="10 11">
    <name type="scientific">Galemys pyrenaicus</name>
    <name type="common">Iberian desman</name>
    <name type="synonym">Pyrenean desman</name>
    <dbReference type="NCBI Taxonomy" id="202257"/>
    <lineage>
        <taxon>Eukaryota</taxon>
        <taxon>Metazoa</taxon>
        <taxon>Chordata</taxon>
        <taxon>Craniata</taxon>
        <taxon>Vertebrata</taxon>
        <taxon>Euteleostomi</taxon>
        <taxon>Mammalia</taxon>
        <taxon>Eutheria</taxon>
        <taxon>Laurasiatheria</taxon>
        <taxon>Eulipotyphla</taxon>
        <taxon>Talpidae</taxon>
        <taxon>Galemys</taxon>
    </lineage>
</organism>
<dbReference type="SUPFAM" id="SSF50989">
    <property type="entry name" value="Clathrin heavy-chain terminal domain"/>
    <property type="match status" value="3"/>
</dbReference>
<dbReference type="GO" id="GO:0030130">
    <property type="term" value="C:clathrin coat of trans-Golgi network vesicle"/>
    <property type="evidence" value="ECO:0007669"/>
    <property type="project" value="InterPro"/>
</dbReference>
<dbReference type="GO" id="GO:0005198">
    <property type="term" value="F:structural molecule activity"/>
    <property type="evidence" value="ECO:0007669"/>
    <property type="project" value="InterPro"/>
</dbReference>
<dbReference type="SUPFAM" id="SSF52540">
    <property type="entry name" value="P-loop containing nucleoside triphosphate hydrolases"/>
    <property type="match status" value="1"/>
</dbReference>
<keyword evidence="6" id="KW-0168">Coated pit</keyword>
<dbReference type="GO" id="GO:0071439">
    <property type="term" value="C:clathrin complex"/>
    <property type="evidence" value="ECO:0007669"/>
    <property type="project" value="TreeGrafter"/>
</dbReference>
<dbReference type="Pfam" id="PF09268">
    <property type="entry name" value="Clathrin-link"/>
    <property type="match status" value="1"/>
</dbReference>
<accession>A0A8J6AJC6</accession>
<dbReference type="SUPFAM" id="SSF52313">
    <property type="entry name" value="Ribosomal protein S2"/>
    <property type="match status" value="1"/>
</dbReference>
<feature type="repeat" description="CHCR" evidence="8">
    <location>
        <begin position="1198"/>
        <end position="1340"/>
    </location>
</feature>
<dbReference type="InterPro" id="IPR000547">
    <property type="entry name" value="Clathrin_H-chain/VPS_repeat"/>
</dbReference>
<dbReference type="Gene3D" id="6.10.250.1710">
    <property type="match status" value="1"/>
</dbReference>
<reference evidence="10" key="1">
    <citation type="journal article" date="2021" name="Evol. Appl.">
        <title>The genome of the Pyrenean desman and the effects of bottlenecks and inbreeding on the genomic landscape of an endangered species.</title>
        <authorList>
            <person name="Escoda L."/>
            <person name="Castresana J."/>
        </authorList>
    </citation>
    <scope>NUCLEOTIDE SEQUENCE</scope>
    <source>
        <strain evidence="10">IBE-C5619</strain>
    </source>
</reference>
<evidence type="ECO:0000256" key="3">
    <source>
        <dbReference type="ARBA" id="ARBA00009535"/>
    </source>
</evidence>
<dbReference type="GO" id="GO:0006898">
    <property type="term" value="P:receptor-mediated endocytosis"/>
    <property type="evidence" value="ECO:0007669"/>
    <property type="project" value="TreeGrafter"/>
</dbReference>
<dbReference type="GO" id="GO:0006886">
    <property type="term" value="P:intracellular protein transport"/>
    <property type="evidence" value="ECO:0007669"/>
    <property type="project" value="UniProtKB-UniRule"/>
</dbReference>
<keyword evidence="4" id="KW-0677">Repeat</keyword>
<dbReference type="Pfam" id="PF00625">
    <property type="entry name" value="Guanylate_kin"/>
    <property type="match status" value="1"/>
</dbReference>
<feature type="repeat" description="CHCR" evidence="8">
    <location>
        <begin position="1050"/>
        <end position="1195"/>
    </location>
</feature>
<evidence type="ECO:0000256" key="8">
    <source>
        <dbReference type="PROSITE-ProRule" id="PRU01006"/>
    </source>
</evidence>
<dbReference type="InterPro" id="IPR008144">
    <property type="entry name" value="Guanylate_kin-like_dom"/>
</dbReference>
<dbReference type="PANTHER" id="PTHR10292:SF6">
    <property type="entry name" value="CLATHRIN HEAVY CHAIN 2"/>
    <property type="match status" value="1"/>
</dbReference>